<dbReference type="InterPro" id="IPR051911">
    <property type="entry name" value="SDR_oxidoreductase"/>
</dbReference>
<dbReference type="RefSeq" id="WP_013567080.1">
    <property type="nucleotide sequence ID" value="NC_014963.1"/>
</dbReference>
<dbReference type="PANTHER" id="PTHR43976:SF16">
    <property type="entry name" value="SHORT-CHAIN DEHYDROGENASE_REDUCTASE FAMILY PROTEIN"/>
    <property type="match status" value="1"/>
</dbReference>
<dbReference type="eggNOG" id="COG4221">
    <property type="taxonomic scope" value="Bacteria"/>
</dbReference>
<evidence type="ECO:0000256" key="2">
    <source>
        <dbReference type="ARBA" id="ARBA00023002"/>
    </source>
</evidence>
<evidence type="ECO:0000313" key="6">
    <source>
        <dbReference type="Proteomes" id="UP000006844"/>
    </source>
</evidence>
<dbReference type="KEGG" id="tsa:AciPR4_0512"/>
<dbReference type="GO" id="GO:0016491">
    <property type="term" value="F:oxidoreductase activity"/>
    <property type="evidence" value="ECO:0007669"/>
    <property type="project" value="UniProtKB-KW"/>
</dbReference>
<evidence type="ECO:0000256" key="1">
    <source>
        <dbReference type="ARBA" id="ARBA00006484"/>
    </source>
</evidence>
<dbReference type="OrthoDB" id="9775296at2"/>
<dbReference type="SUPFAM" id="SSF51735">
    <property type="entry name" value="NAD(P)-binding Rossmann-fold domains"/>
    <property type="match status" value="1"/>
</dbReference>
<name>E8V372_TERSS</name>
<dbReference type="InterPro" id="IPR002347">
    <property type="entry name" value="SDR_fam"/>
</dbReference>
<reference evidence="5 6" key="1">
    <citation type="journal article" date="2012" name="Stand. Genomic Sci.">
        <title>Complete genome sequence of Terriglobus saanensis type strain SP1PR4(T), an Acidobacteria from tundra soil.</title>
        <authorList>
            <person name="Rawat S.R."/>
            <person name="Mannisto M.K."/>
            <person name="Starovoytov V."/>
            <person name="Goodwin L."/>
            <person name="Nolan M."/>
            <person name="Hauser L."/>
            <person name="Land M."/>
            <person name="Davenport K.W."/>
            <person name="Woyke T."/>
            <person name="Haggblom M.M."/>
        </authorList>
    </citation>
    <scope>NUCLEOTIDE SEQUENCE</scope>
    <source>
        <strain evidence="6">ATCC BAA-1853 / DSM 23119 / SP1PR4</strain>
    </source>
</reference>
<evidence type="ECO:0000313" key="5">
    <source>
        <dbReference type="EMBL" id="ADV81347.1"/>
    </source>
</evidence>
<dbReference type="Pfam" id="PF00106">
    <property type="entry name" value="adh_short"/>
    <property type="match status" value="1"/>
</dbReference>
<dbReference type="AlphaFoldDB" id="E8V372"/>
<dbReference type="PRINTS" id="PR00081">
    <property type="entry name" value="GDHRDH"/>
</dbReference>
<keyword evidence="6" id="KW-1185">Reference proteome</keyword>
<dbReference type="PANTHER" id="PTHR43976">
    <property type="entry name" value="SHORT CHAIN DEHYDROGENASE"/>
    <property type="match status" value="1"/>
</dbReference>
<dbReference type="STRING" id="401053.AciPR4_0512"/>
<dbReference type="CDD" id="cd05374">
    <property type="entry name" value="17beta-HSD-like_SDR_c"/>
    <property type="match status" value="1"/>
</dbReference>
<accession>E8V372</accession>
<dbReference type="NCBIfam" id="NF006114">
    <property type="entry name" value="PRK08263.1"/>
    <property type="match status" value="1"/>
</dbReference>
<dbReference type="Proteomes" id="UP000006844">
    <property type="component" value="Chromosome"/>
</dbReference>
<gene>
    <name evidence="5" type="ordered locus">AciPR4_0512</name>
</gene>
<dbReference type="InterPro" id="IPR036291">
    <property type="entry name" value="NAD(P)-bd_dom_sf"/>
</dbReference>
<dbReference type="SMART" id="SM00822">
    <property type="entry name" value="PKS_KR"/>
    <property type="match status" value="1"/>
</dbReference>
<dbReference type="PRINTS" id="PR00080">
    <property type="entry name" value="SDRFAMILY"/>
</dbReference>
<dbReference type="EMBL" id="CP002467">
    <property type="protein sequence ID" value="ADV81347.1"/>
    <property type="molecule type" value="Genomic_DNA"/>
</dbReference>
<dbReference type="PROSITE" id="PS00061">
    <property type="entry name" value="ADH_SHORT"/>
    <property type="match status" value="1"/>
</dbReference>
<dbReference type="NCBIfam" id="NF004824">
    <property type="entry name" value="PRK06180.1"/>
    <property type="match status" value="1"/>
</dbReference>
<organism evidence="5 6">
    <name type="scientific">Terriglobus saanensis (strain ATCC BAA-1853 / DSM 23119 / SP1PR4)</name>
    <dbReference type="NCBI Taxonomy" id="401053"/>
    <lineage>
        <taxon>Bacteria</taxon>
        <taxon>Pseudomonadati</taxon>
        <taxon>Acidobacteriota</taxon>
        <taxon>Terriglobia</taxon>
        <taxon>Terriglobales</taxon>
        <taxon>Acidobacteriaceae</taxon>
        <taxon>Terriglobus</taxon>
    </lineage>
</organism>
<protein>
    <submittedName>
        <fullName evidence="5">Short-chain dehydrogenase/reductase SDR</fullName>
    </submittedName>
</protein>
<sequence length="285" mass="30980">MPAHGKNRVWFITGASTGFGRLLTEELLRRGDRVVATARKQEVVADLQTQHAEQVLALALDVTKPEQIAAGVDAAIARFGRIDVLVNNAGYGVTGAVEEVAEEEFLPMFETNILGLIRMTKAVVPHLRKQRSGHILNLSSIGGLIASPGVTYYNISKFAVEGFTEGLAGEMEPLGVSVTAIEPGPFRTEFLGRSKTVASHQIADYAESAGKSREYFETQSGKQLGDPQKAIEAMIAVVDSPNPPRNLLLGRSAYERFRGRLAAWDKNLTEWEATTLGADFPQETK</sequence>
<comment type="similarity">
    <text evidence="1 3">Belongs to the short-chain dehydrogenases/reductases (SDR) family.</text>
</comment>
<dbReference type="InterPro" id="IPR020904">
    <property type="entry name" value="Sc_DH/Rdtase_CS"/>
</dbReference>
<dbReference type="InterPro" id="IPR057326">
    <property type="entry name" value="KR_dom"/>
</dbReference>
<evidence type="ECO:0000256" key="3">
    <source>
        <dbReference type="RuleBase" id="RU000363"/>
    </source>
</evidence>
<dbReference type="HOGENOM" id="CLU_010194_2_9_0"/>
<evidence type="ECO:0000259" key="4">
    <source>
        <dbReference type="SMART" id="SM00822"/>
    </source>
</evidence>
<keyword evidence="2" id="KW-0560">Oxidoreductase</keyword>
<feature type="domain" description="Ketoreductase" evidence="4">
    <location>
        <begin position="8"/>
        <end position="184"/>
    </location>
</feature>
<proteinExistence type="inferred from homology"/>
<dbReference type="Gene3D" id="3.40.50.720">
    <property type="entry name" value="NAD(P)-binding Rossmann-like Domain"/>
    <property type="match status" value="1"/>
</dbReference>